<name>X1N8W0_9ZZZZ</name>
<dbReference type="EMBL" id="BARV01020378">
    <property type="protein sequence ID" value="GAI26641.1"/>
    <property type="molecule type" value="Genomic_DNA"/>
</dbReference>
<sequence length="49" mass="5377">MRQLGCSVCGEKHQVSPGANMTCAECYITGEAARVKDGVCYYSREAFKK</sequence>
<comment type="caution">
    <text evidence="1">The sequence shown here is derived from an EMBL/GenBank/DDBJ whole genome shotgun (WGS) entry which is preliminary data.</text>
</comment>
<dbReference type="AlphaFoldDB" id="X1N8W0"/>
<evidence type="ECO:0000313" key="1">
    <source>
        <dbReference type="EMBL" id="GAI26641.1"/>
    </source>
</evidence>
<proteinExistence type="predicted"/>
<reference evidence="1" key="1">
    <citation type="journal article" date="2014" name="Front. Microbiol.">
        <title>High frequency of phylogenetically diverse reductive dehalogenase-homologous genes in deep subseafloor sedimentary metagenomes.</title>
        <authorList>
            <person name="Kawai M."/>
            <person name="Futagami T."/>
            <person name="Toyoda A."/>
            <person name="Takaki Y."/>
            <person name="Nishi S."/>
            <person name="Hori S."/>
            <person name="Arai W."/>
            <person name="Tsubouchi T."/>
            <person name="Morono Y."/>
            <person name="Uchiyama I."/>
            <person name="Ito T."/>
            <person name="Fujiyama A."/>
            <person name="Inagaki F."/>
            <person name="Takami H."/>
        </authorList>
    </citation>
    <scope>NUCLEOTIDE SEQUENCE</scope>
    <source>
        <strain evidence="1">Expedition CK06-06</strain>
    </source>
</reference>
<gene>
    <name evidence="1" type="ORF">S06H3_34017</name>
</gene>
<organism evidence="1">
    <name type="scientific">marine sediment metagenome</name>
    <dbReference type="NCBI Taxonomy" id="412755"/>
    <lineage>
        <taxon>unclassified sequences</taxon>
        <taxon>metagenomes</taxon>
        <taxon>ecological metagenomes</taxon>
    </lineage>
</organism>
<feature type="non-terminal residue" evidence="1">
    <location>
        <position position="49"/>
    </location>
</feature>
<protein>
    <submittedName>
        <fullName evidence="1">Uncharacterized protein</fullName>
    </submittedName>
</protein>
<accession>X1N8W0</accession>